<accession>A0A6A6ZX42</accession>
<evidence type="ECO:0000313" key="3">
    <source>
        <dbReference type="Proteomes" id="UP000799424"/>
    </source>
</evidence>
<dbReference type="Proteomes" id="UP000799424">
    <property type="component" value="Unassembled WGS sequence"/>
</dbReference>
<evidence type="ECO:0000313" key="2">
    <source>
        <dbReference type="EMBL" id="KAF2825406.1"/>
    </source>
</evidence>
<feature type="transmembrane region" description="Helical" evidence="1">
    <location>
        <begin position="564"/>
        <end position="586"/>
    </location>
</feature>
<dbReference type="EMBL" id="MU006228">
    <property type="protein sequence ID" value="KAF2825406.1"/>
    <property type="molecule type" value="Genomic_DNA"/>
</dbReference>
<gene>
    <name evidence="2" type="ORF">CC86DRAFT_407618</name>
</gene>
<organism evidence="2 3">
    <name type="scientific">Ophiobolus disseminans</name>
    <dbReference type="NCBI Taxonomy" id="1469910"/>
    <lineage>
        <taxon>Eukaryota</taxon>
        <taxon>Fungi</taxon>
        <taxon>Dikarya</taxon>
        <taxon>Ascomycota</taxon>
        <taxon>Pezizomycotina</taxon>
        <taxon>Dothideomycetes</taxon>
        <taxon>Pleosporomycetidae</taxon>
        <taxon>Pleosporales</taxon>
        <taxon>Pleosporineae</taxon>
        <taxon>Phaeosphaeriaceae</taxon>
        <taxon>Ophiobolus</taxon>
    </lineage>
</organism>
<feature type="transmembrane region" description="Helical" evidence="1">
    <location>
        <begin position="107"/>
        <end position="131"/>
    </location>
</feature>
<sequence length="697" mass="77655">MSNAASVYTGVWTNYQHSSVEGSTLTLTSTNASYVVAFLALFLGVVAGHFWAILSYTVFQIRATLADRSAQHHQQQVILRNYHAPAAAIWQLFLASWSWRRSRGVRAFLPTLPVIILALTSIMAFAAAGILSAKITSKESDVLVKGADCGFWSTSNRLATGAVDSDALVAYGANFAEDMHLASTMAVACQKNSSVASDCVSYAPKQVEWTTTITRSCPFDPKMCYKNTTVRFDTGLLDTTEVFGINAQKSDRLLWRNVVECSPLVREGYYKDWHSMNGTKFRVGEGDEATLQSEPGEEWLELFYGPNLRVGINSTFFYSNRAPTTTMFGTQLWSLSAARTYNQWVPRDYVPIRSLNRTDADVNLLFMRQHMALEYSRPVNDPWFEANTPKINAYETQDGTYKNVTVYRPAFPISTVGCTHQFQWCDPSTGPSPTCTALDGLYPTNQQAKKLYKRKRQLTTLARIYNSIQRINAFSDIAGALVGSVLQMNKFGDHQLAPPKDDYWTTELSHMFGTLMKAIQIRNYRYTGGYSSLLDVKPVITQPMANETWMCDAQLVRREDYQSLSVLGLALICSLGTLIILINLSLDSIVGWYQKRYNKRVHATHEWDMLQAETMQEKLYAAYGVDLKEGSVSIRNVLEQLEHRKVGDTMETLVGTEKGLKSTSSTGSVAKGSVVDTSVGRVSTEGTSPVNLMASHA</sequence>
<keyword evidence="3" id="KW-1185">Reference proteome</keyword>
<dbReference type="AlphaFoldDB" id="A0A6A6ZX42"/>
<evidence type="ECO:0000256" key="1">
    <source>
        <dbReference type="SAM" id="Phobius"/>
    </source>
</evidence>
<feature type="transmembrane region" description="Helical" evidence="1">
    <location>
        <begin position="34"/>
        <end position="59"/>
    </location>
</feature>
<dbReference type="OrthoDB" id="3540210at2759"/>
<keyword evidence="1" id="KW-0472">Membrane</keyword>
<reference evidence="2" key="1">
    <citation type="journal article" date="2020" name="Stud. Mycol.">
        <title>101 Dothideomycetes genomes: a test case for predicting lifestyles and emergence of pathogens.</title>
        <authorList>
            <person name="Haridas S."/>
            <person name="Albert R."/>
            <person name="Binder M."/>
            <person name="Bloem J."/>
            <person name="Labutti K."/>
            <person name="Salamov A."/>
            <person name="Andreopoulos B."/>
            <person name="Baker S."/>
            <person name="Barry K."/>
            <person name="Bills G."/>
            <person name="Bluhm B."/>
            <person name="Cannon C."/>
            <person name="Castanera R."/>
            <person name="Culley D."/>
            <person name="Daum C."/>
            <person name="Ezra D."/>
            <person name="Gonzalez J."/>
            <person name="Henrissat B."/>
            <person name="Kuo A."/>
            <person name="Liang C."/>
            <person name="Lipzen A."/>
            <person name="Lutzoni F."/>
            <person name="Magnuson J."/>
            <person name="Mondo S."/>
            <person name="Nolan M."/>
            <person name="Ohm R."/>
            <person name="Pangilinan J."/>
            <person name="Park H.-J."/>
            <person name="Ramirez L."/>
            <person name="Alfaro M."/>
            <person name="Sun H."/>
            <person name="Tritt A."/>
            <person name="Yoshinaga Y."/>
            <person name="Zwiers L.-H."/>
            <person name="Turgeon B."/>
            <person name="Goodwin S."/>
            <person name="Spatafora J."/>
            <person name="Crous P."/>
            <person name="Grigoriev I."/>
        </authorList>
    </citation>
    <scope>NUCLEOTIDE SEQUENCE</scope>
    <source>
        <strain evidence="2">CBS 113818</strain>
    </source>
</reference>
<keyword evidence="1" id="KW-0812">Transmembrane</keyword>
<protein>
    <submittedName>
        <fullName evidence="2">Uncharacterized protein</fullName>
    </submittedName>
</protein>
<name>A0A6A6ZX42_9PLEO</name>
<proteinExistence type="predicted"/>
<keyword evidence="1" id="KW-1133">Transmembrane helix</keyword>